<dbReference type="Proteomes" id="UP000077315">
    <property type="component" value="Unassembled WGS sequence"/>
</dbReference>
<dbReference type="VEuPathDB" id="FungiDB:PHYBLDRAFT_143755"/>
<organism evidence="2 3">
    <name type="scientific">Phycomyces blakesleeanus (strain ATCC 8743b / DSM 1359 / FGSC 10004 / NBRC 33097 / NRRL 1555)</name>
    <dbReference type="NCBI Taxonomy" id="763407"/>
    <lineage>
        <taxon>Eukaryota</taxon>
        <taxon>Fungi</taxon>
        <taxon>Fungi incertae sedis</taxon>
        <taxon>Mucoromycota</taxon>
        <taxon>Mucoromycotina</taxon>
        <taxon>Mucoromycetes</taxon>
        <taxon>Mucorales</taxon>
        <taxon>Phycomycetaceae</taxon>
        <taxon>Phycomyces</taxon>
    </lineage>
</organism>
<feature type="compositionally biased region" description="Basic and acidic residues" evidence="1">
    <location>
        <begin position="33"/>
        <end position="43"/>
    </location>
</feature>
<evidence type="ECO:0000313" key="3">
    <source>
        <dbReference type="Proteomes" id="UP000077315"/>
    </source>
</evidence>
<gene>
    <name evidence="2" type="ORF">PHYBLDRAFT_143755</name>
</gene>
<evidence type="ECO:0000256" key="1">
    <source>
        <dbReference type="SAM" id="MobiDB-lite"/>
    </source>
</evidence>
<reference evidence="3" key="1">
    <citation type="submission" date="2015-06" db="EMBL/GenBank/DDBJ databases">
        <title>Expansion of signal transduction pathways in fungi by whole-genome duplication.</title>
        <authorList>
            <consortium name="DOE Joint Genome Institute"/>
            <person name="Corrochano L.M."/>
            <person name="Kuo A."/>
            <person name="Marcet-Houben M."/>
            <person name="Polaino S."/>
            <person name="Salamov A."/>
            <person name="Villalobos J.M."/>
            <person name="Alvarez M.I."/>
            <person name="Avalos J."/>
            <person name="Benito E.P."/>
            <person name="Benoit I."/>
            <person name="Burger G."/>
            <person name="Camino L.P."/>
            <person name="Canovas D."/>
            <person name="Cerda-Olmedo E."/>
            <person name="Cheng J.-F."/>
            <person name="Dominguez A."/>
            <person name="Elias M."/>
            <person name="Eslava A.P."/>
            <person name="Glaser F."/>
            <person name="Grimwood J."/>
            <person name="Gutierrez G."/>
            <person name="Heitman J."/>
            <person name="Henrissat B."/>
            <person name="Iturriaga E.A."/>
            <person name="Lang B.F."/>
            <person name="Lavin J.L."/>
            <person name="Lee S."/>
            <person name="Li W."/>
            <person name="Lindquist E."/>
            <person name="Lopez-Garcia S."/>
            <person name="Luque E.M."/>
            <person name="Marcos A.T."/>
            <person name="Martin J."/>
            <person name="McCluskey K."/>
            <person name="Medina H.R."/>
            <person name="Miralles-Duran A."/>
            <person name="Miyazaki A."/>
            <person name="Munoz-Torres E."/>
            <person name="Oguiza J.A."/>
            <person name="Ohm R."/>
            <person name="Olmedo M."/>
            <person name="Orejas M."/>
            <person name="Ortiz-Castellanos L."/>
            <person name="Pisabarro A.G."/>
            <person name="Rodriguez-Romero J."/>
            <person name="Ruiz-Herrera J."/>
            <person name="Ruiz-Vazquez R."/>
            <person name="Sanz C."/>
            <person name="Schackwitz W."/>
            <person name="Schmutz J."/>
            <person name="Shahriari M."/>
            <person name="Shelest E."/>
            <person name="Silva-Franco F."/>
            <person name="Soanes D."/>
            <person name="Syed K."/>
            <person name="Tagua V.G."/>
            <person name="Talbot N.J."/>
            <person name="Thon M."/>
            <person name="De vries R.P."/>
            <person name="Wiebenga A."/>
            <person name="Yadav J.S."/>
            <person name="Braun E.L."/>
            <person name="Baker S."/>
            <person name="Garre V."/>
            <person name="Horwitz B."/>
            <person name="Torres-Martinez S."/>
            <person name="Idnurm A."/>
            <person name="Herrera-Estrella A."/>
            <person name="Gabaldon T."/>
            <person name="Grigoriev I.V."/>
        </authorList>
    </citation>
    <scope>NUCLEOTIDE SEQUENCE [LARGE SCALE GENOMIC DNA]</scope>
    <source>
        <strain evidence="3">NRRL 1555(-)</strain>
    </source>
</reference>
<feature type="compositionally biased region" description="Polar residues" evidence="1">
    <location>
        <begin position="54"/>
        <end position="69"/>
    </location>
</feature>
<keyword evidence="3" id="KW-1185">Reference proteome</keyword>
<sequence>MHTSKFVEVTAPVTNVLPLPNQNQDAASNVTDPETRGLGKLEDNEAPESDNSEESNLGPESTSTTAATDGCNNLWKTDQHVALFLKVILDDDTYAKILRAKNNSSLKRKIWKDLVDKFMDLNDDYFKNMIDGGKCGKKSKDLTKTYKLRTDRNRRKTGYTRSCDAFAWAFFNQMKEILINNPSVHPWNFGQSRTSRPTSMTTTSSNGRIVWENIFGDGRREIEVLSEAVVSNNTNTNTNYNHASDLNSVISDNEDVKSLTATQLLSEKSGYPTNVNEILNTITHLHKKMQDEVAAERDVFISQLLGTPEQKVAKRARDEKDRELVYEFTKANINELQHRQL</sequence>
<dbReference type="EMBL" id="KV440977">
    <property type="protein sequence ID" value="OAD75506.1"/>
    <property type="molecule type" value="Genomic_DNA"/>
</dbReference>
<feature type="region of interest" description="Disordered" evidence="1">
    <location>
        <begin position="1"/>
        <end position="69"/>
    </location>
</feature>
<dbReference type="InParanoid" id="A0A162PYN9"/>
<name>A0A162PYN9_PHYB8</name>
<accession>A0A162PYN9</accession>
<dbReference type="RefSeq" id="XP_018293546.1">
    <property type="nucleotide sequence ID" value="XM_018431058.1"/>
</dbReference>
<feature type="compositionally biased region" description="Polar residues" evidence="1">
    <location>
        <begin position="20"/>
        <end position="32"/>
    </location>
</feature>
<protein>
    <submittedName>
        <fullName evidence="2">Uncharacterized protein</fullName>
    </submittedName>
</protein>
<proteinExistence type="predicted"/>
<feature type="compositionally biased region" description="Acidic residues" evidence="1">
    <location>
        <begin position="44"/>
        <end position="53"/>
    </location>
</feature>
<dbReference type="AlphaFoldDB" id="A0A162PYN9"/>
<evidence type="ECO:0000313" key="2">
    <source>
        <dbReference type="EMBL" id="OAD75506.1"/>
    </source>
</evidence>
<dbReference type="GeneID" id="28991964"/>